<reference evidence="7" key="1">
    <citation type="submission" date="2021-01" db="EMBL/GenBank/DDBJ databases">
        <title>Whole genome shotgun sequence of Actinocatenispora rupis NBRC 107355.</title>
        <authorList>
            <person name="Komaki H."/>
            <person name="Tamura T."/>
        </authorList>
    </citation>
    <scope>NUCLEOTIDE SEQUENCE</scope>
    <source>
        <strain evidence="7">NBRC 107355</strain>
    </source>
</reference>
<evidence type="ECO:0000313" key="8">
    <source>
        <dbReference type="Proteomes" id="UP000612808"/>
    </source>
</evidence>
<dbReference type="PROSITE" id="PS00862">
    <property type="entry name" value="OX2_COVAL_FAD"/>
    <property type="match status" value="1"/>
</dbReference>
<dbReference type="PROSITE" id="PS51387">
    <property type="entry name" value="FAD_PCMH"/>
    <property type="match status" value="1"/>
</dbReference>
<dbReference type="InterPro" id="IPR016166">
    <property type="entry name" value="FAD-bd_PCMH"/>
</dbReference>
<dbReference type="Gene3D" id="3.30.465.10">
    <property type="match status" value="1"/>
</dbReference>
<dbReference type="InterPro" id="IPR016169">
    <property type="entry name" value="FAD-bd_PCMH_sub2"/>
</dbReference>
<evidence type="ECO:0000256" key="4">
    <source>
        <dbReference type="ARBA" id="ARBA00022827"/>
    </source>
</evidence>
<protein>
    <submittedName>
        <fullName evidence="7">Oxidoreductase</fullName>
    </submittedName>
</protein>
<dbReference type="AlphaFoldDB" id="A0A8J3J7C4"/>
<dbReference type="Proteomes" id="UP000612808">
    <property type="component" value="Unassembled WGS sequence"/>
</dbReference>
<dbReference type="InterPro" id="IPR016167">
    <property type="entry name" value="FAD-bd_PCMH_sub1"/>
</dbReference>
<comment type="caution">
    <text evidence="7">The sequence shown here is derived from an EMBL/GenBank/DDBJ whole genome shotgun (WGS) entry which is preliminary data.</text>
</comment>
<dbReference type="EMBL" id="BOMB01000012">
    <property type="protein sequence ID" value="GID11424.1"/>
    <property type="molecule type" value="Genomic_DNA"/>
</dbReference>
<dbReference type="PANTHER" id="PTHR42973">
    <property type="entry name" value="BINDING OXIDOREDUCTASE, PUTATIVE (AFU_ORTHOLOGUE AFUA_1G17690)-RELATED"/>
    <property type="match status" value="1"/>
</dbReference>
<keyword evidence="5" id="KW-0560">Oxidoreductase</keyword>
<feature type="domain" description="FAD-binding PCMH-type" evidence="6">
    <location>
        <begin position="34"/>
        <end position="202"/>
    </location>
</feature>
<evidence type="ECO:0000259" key="6">
    <source>
        <dbReference type="PROSITE" id="PS51387"/>
    </source>
</evidence>
<keyword evidence="4" id="KW-0274">FAD</keyword>
<dbReference type="InterPro" id="IPR006093">
    <property type="entry name" value="Oxy_OxRdtase_FAD_BS"/>
</dbReference>
<dbReference type="SUPFAM" id="SSF56176">
    <property type="entry name" value="FAD-binding/transporter-associated domain-like"/>
    <property type="match status" value="1"/>
</dbReference>
<dbReference type="RefSeq" id="WP_203657416.1">
    <property type="nucleotide sequence ID" value="NZ_BAAAZM010000006.1"/>
</dbReference>
<name>A0A8J3J7C4_9ACTN</name>
<comment type="cofactor">
    <cofactor evidence="1">
        <name>FAD</name>
        <dbReference type="ChEBI" id="CHEBI:57692"/>
    </cofactor>
</comment>
<dbReference type="Gene3D" id="3.30.43.10">
    <property type="entry name" value="Uridine Diphospho-n-acetylenolpyruvylglucosamine Reductase, domain 2"/>
    <property type="match status" value="1"/>
</dbReference>
<evidence type="ECO:0000256" key="2">
    <source>
        <dbReference type="ARBA" id="ARBA00005466"/>
    </source>
</evidence>
<evidence type="ECO:0000256" key="1">
    <source>
        <dbReference type="ARBA" id="ARBA00001974"/>
    </source>
</evidence>
<dbReference type="Pfam" id="PF01565">
    <property type="entry name" value="FAD_binding_4"/>
    <property type="match status" value="1"/>
</dbReference>
<keyword evidence="3" id="KW-0285">Flavoprotein</keyword>
<dbReference type="GO" id="GO:0071949">
    <property type="term" value="F:FAD binding"/>
    <property type="evidence" value="ECO:0007669"/>
    <property type="project" value="InterPro"/>
</dbReference>
<organism evidence="7 8">
    <name type="scientific">Actinocatenispora rupis</name>
    <dbReference type="NCBI Taxonomy" id="519421"/>
    <lineage>
        <taxon>Bacteria</taxon>
        <taxon>Bacillati</taxon>
        <taxon>Actinomycetota</taxon>
        <taxon>Actinomycetes</taxon>
        <taxon>Micromonosporales</taxon>
        <taxon>Micromonosporaceae</taxon>
        <taxon>Actinocatenispora</taxon>
    </lineage>
</organism>
<proteinExistence type="inferred from homology"/>
<evidence type="ECO:0000256" key="5">
    <source>
        <dbReference type="ARBA" id="ARBA00023002"/>
    </source>
</evidence>
<keyword evidence="8" id="KW-1185">Reference proteome</keyword>
<evidence type="ECO:0000256" key="3">
    <source>
        <dbReference type="ARBA" id="ARBA00022630"/>
    </source>
</evidence>
<accession>A0A8J3J7C4</accession>
<dbReference type="PANTHER" id="PTHR42973:SF39">
    <property type="entry name" value="FAD-BINDING PCMH-TYPE DOMAIN-CONTAINING PROTEIN"/>
    <property type="match status" value="1"/>
</dbReference>
<comment type="similarity">
    <text evidence="2">Belongs to the oxygen-dependent FAD-linked oxidoreductase family.</text>
</comment>
<gene>
    <name evidence="7" type="ORF">Aru02nite_23130</name>
</gene>
<dbReference type="InterPro" id="IPR036318">
    <property type="entry name" value="FAD-bd_PCMH-like_sf"/>
</dbReference>
<sequence length="446" mass="47369">MNDMATLLSDVDGEVLVPGDDGYDTVGTGFQLRDPHRPDAVVRATCPADVQAAVRVAAERRLPVAVQATGHGRAAGLDGGLLVATGRMDTVRVDPDRRYAEVAAGATWQQVVDATTPYGLAPLSGSFPKLGAVPYTLGGGIGLLSRRYGFAADHVRAVQVVTPDGRLRHVDPDTEPDLYWGLRGGGGNLGIATSMRIGLLPVDRIHGGALSFDAERDPHVAAGWWRWTRDLPEGMTSAYGMVPYPDLPMFPPELRGRVISRVQVCWSGPADEFASLVAPLRRLGTCLADTLRELPYRESGSVFAEPDRAHPYRSSVVLLPDLDEAGLADLHTATVATRSTVVGIRHLGGAMGRPAAVPNAVGHRDAGYLVSVLSAGESVTSAELTGLLGGWPARSLGRSLNFSFGPLTPDQVREGFDPADARRLGELRAAYDPDGLLRPNHPVPTP</sequence>
<dbReference type="InterPro" id="IPR006094">
    <property type="entry name" value="Oxid_FAD_bind_N"/>
</dbReference>
<dbReference type="InterPro" id="IPR050416">
    <property type="entry name" value="FAD-linked_Oxidoreductase"/>
</dbReference>
<dbReference type="GO" id="GO:0016491">
    <property type="term" value="F:oxidoreductase activity"/>
    <property type="evidence" value="ECO:0007669"/>
    <property type="project" value="UniProtKB-KW"/>
</dbReference>
<dbReference type="Gene3D" id="3.40.462.20">
    <property type="match status" value="1"/>
</dbReference>
<evidence type="ECO:0000313" key="7">
    <source>
        <dbReference type="EMBL" id="GID11424.1"/>
    </source>
</evidence>